<evidence type="ECO:0000256" key="3">
    <source>
        <dbReference type="ARBA" id="ARBA00023015"/>
    </source>
</evidence>
<feature type="region of interest" description="Disordered" evidence="6">
    <location>
        <begin position="470"/>
        <end position="690"/>
    </location>
</feature>
<dbReference type="Gene3D" id="2.60.40.3960">
    <property type="entry name" value="Velvet domain"/>
    <property type="match status" value="1"/>
</dbReference>
<feature type="compositionally biased region" description="Polar residues" evidence="6">
    <location>
        <begin position="1"/>
        <end position="22"/>
    </location>
</feature>
<dbReference type="PANTHER" id="PTHR33572">
    <property type="entry name" value="SPORE DEVELOPMENT REGULATOR VOSA"/>
    <property type="match status" value="1"/>
</dbReference>
<evidence type="ECO:0000313" key="8">
    <source>
        <dbReference type="EMBL" id="KAK1926555.1"/>
    </source>
</evidence>
<feature type="compositionally biased region" description="Polar residues" evidence="6">
    <location>
        <begin position="578"/>
        <end position="599"/>
    </location>
</feature>
<feature type="domain" description="Velvet" evidence="7">
    <location>
        <begin position="134"/>
        <end position="331"/>
    </location>
</feature>
<feature type="region of interest" description="Disordered" evidence="6">
    <location>
        <begin position="177"/>
        <end position="201"/>
    </location>
</feature>
<evidence type="ECO:0000256" key="1">
    <source>
        <dbReference type="ARBA" id="ARBA00004123"/>
    </source>
</evidence>
<accession>A0AAD9L7X4</accession>
<dbReference type="EMBL" id="JAODAN010000002">
    <property type="protein sequence ID" value="KAK1926555.1"/>
    <property type="molecule type" value="Genomic_DNA"/>
</dbReference>
<dbReference type="InterPro" id="IPR038491">
    <property type="entry name" value="Velvet_dom_sf"/>
</dbReference>
<feature type="compositionally biased region" description="Basic and acidic residues" evidence="6">
    <location>
        <begin position="88"/>
        <end position="115"/>
    </location>
</feature>
<keyword evidence="4" id="KW-0804">Transcription</keyword>
<keyword evidence="9" id="KW-1185">Reference proteome</keyword>
<evidence type="ECO:0000259" key="7">
    <source>
        <dbReference type="PROSITE" id="PS51821"/>
    </source>
</evidence>
<gene>
    <name evidence="8" type="ORF">DB88DRAFT_482289</name>
</gene>
<dbReference type="PANTHER" id="PTHR33572:SF18">
    <property type="entry name" value="SPORE DEVELOPMENT REGULATOR VOSA"/>
    <property type="match status" value="1"/>
</dbReference>
<comment type="subcellular location">
    <subcellularLocation>
        <location evidence="1">Nucleus</location>
    </subcellularLocation>
</comment>
<keyword evidence="5" id="KW-0539">Nucleus</keyword>
<evidence type="ECO:0000256" key="2">
    <source>
        <dbReference type="ARBA" id="ARBA00022969"/>
    </source>
</evidence>
<feature type="compositionally biased region" description="Low complexity" evidence="6">
    <location>
        <begin position="38"/>
        <end position="49"/>
    </location>
</feature>
<feature type="region of interest" description="Disordered" evidence="6">
    <location>
        <begin position="1"/>
        <end position="71"/>
    </location>
</feature>
<reference evidence="8" key="1">
    <citation type="submission" date="2023-02" db="EMBL/GenBank/DDBJ databases">
        <title>Identification and recombinant expression of a fungal hydrolase from Papiliotrema laurentii that hydrolyzes apple cutin and clears colloidal polyester polyurethane.</title>
        <authorList>
            <consortium name="DOE Joint Genome Institute"/>
            <person name="Roman V.A."/>
            <person name="Bojanowski C."/>
            <person name="Crable B.R."/>
            <person name="Wagner D.N."/>
            <person name="Hung C.S."/>
            <person name="Nadeau L.J."/>
            <person name="Schratz L."/>
            <person name="Haridas S."/>
            <person name="Pangilinan J."/>
            <person name="Lipzen A."/>
            <person name="Na H."/>
            <person name="Yan M."/>
            <person name="Ng V."/>
            <person name="Grigoriev I.V."/>
            <person name="Spatafora J.W."/>
            <person name="Barlow D."/>
            <person name="Biffinger J."/>
            <person name="Kelley-Loughnane N."/>
            <person name="Varaljay V.A."/>
            <person name="Crookes-Goodson W.J."/>
        </authorList>
    </citation>
    <scope>NUCLEOTIDE SEQUENCE</scope>
    <source>
        <strain evidence="8">5307AH</strain>
    </source>
</reference>
<evidence type="ECO:0000256" key="6">
    <source>
        <dbReference type="SAM" id="MobiDB-lite"/>
    </source>
</evidence>
<dbReference type="InterPro" id="IPR037525">
    <property type="entry name" value="Velvet_dom"/>
</dbReference>
<dbReference type="AlphaFoldDB" id="A0AAD9L7X4"/>
<keyword evidence="2" id="KW-0749">Sporulation</keyword>
<keyword evidence="3" id="KW-0805">Transcription regulation</keyword>
<dbReference type="GO" id="GO:0030435">
    <property type="term" value="P:sporulation resulting in formation of a cellular spore"/>
    <property type="evidence" value="ECO:0007669"/>
    <property type="project" value="UniProtKB-KW"/>
</dbReference>
<name>A0AAD9L7X4_PAPLA</name>
<feature type="compositionally biased region" description="Low complexity" evidence="6">
    <location>
        <begin position="524"/>
        <end position="534"/>
    </location>
</feature>
<evidence type="ECO:0000313" key="9">
    <source>
        <dbReference type="Proteomes" id="UP001182556"/>
    </source>
</evidence>
<feature type="region of interest" description="Disordered" evidence="6">
    <location>
        <begin position="83"/>
        <end position="115"/>
    </location>
</feature>
<proteinExistence type="predicted"/>
<dbReference type="PROSITE" id="PS51821">
    <property type="entry name" value="VELVET"/>
    <property type="match status" value="1"/>
</dbReference>
<protein>
    <submittedName>
        <fullName evidence="8">Velvet factor-domain-containing protein</fullName>
    </submittedName>
</protein>
<dbReference type="InterPro" id="IPR021740">
    <property type="entry name" value="Velvet"/>
</dbReference>
<dbReference type="Proteomes" id="UP001182556">
    <property type="component" value="Unassembled WGS sequence"/>
</dbReference>
<dbReference type="GO" id="GO:0005634">
    <property type="term" value="C:nucleus"/>
    <property type="evidence" value="ECO:0007669"/>
    <property type="project" value="UniProtKB-SubCell"/>
</dbReference>
<feature type="compositionally biased region" description="Low complexity" evidence="6">
    <location>
        <begin position="554"/>
        <end position="575"/>
    </location>
</feature>
<feature type="compositionally biased region" description="Pro residues" evidence="6">
    <location>
        <begin position="404"/>
        <end position="422"/>
    </location>
</feature>
<organism evidence="8 9">
    <name type="scientific">Papiliotrema laurentii</name>
    <name type="common">Cryptococcus laurentii</name>
    <dbReference type="NCBI Taxonomy" id="5418"/>
    <lineage>
        <taxon>Eukaryota</taxon>
        <taxon>Fungi</taxon>
        <taxon>Dikarya</taxon>
        <taxon>Basidiomycota</taxon>
        <taxon>Agaricomycotina</taxon>
        <taxon>Tremellomycetes</taxon>
        <taxon>Tremellales</taxon>
        <taxon>Rhynchogastremaceae</taxon>
        <taxon>Papiliotrema</taxon>
    </lineage>
</organism>
<sequence>MSISPDPVTDSSIEGANSTTAHDQPDRERSPPVPVDALPPSVLPLHSLPRGAQRALAAPPSSHHIPPKVLMPLDTVNNVAKSAAPTMETREDTDQEPSRSKDTPQEKDGADGVKAESSDFAYEYVPVVQRREGRKNIRYELTMRQQPVQARMCGVGEKSDRRPVDPTPIVQLKVIDNNGDDAMSGDHANPSKPRLRRPDPGPSGMTFMQNPYYFLFACLVGGDEKEEELHVIDDGKTRFLTGTPVSSLYHLKDTDSSDAAFFVFPDLGVRKEGRYKLKLTLFEIIDQEVYYCTTMYTATFSVYPAKKFPGMSAATKLSESFAEQGLKIRVRKDPRQRKVVKPVSGKRKGSGNESDEERRAAMLKRPRASQPGMGIPQEQAIHPRYSNGPMQRYGDPPQGYHSAYPPPGYGHRMPPPPPPPPQQIHTEAYRGVSHHYHPQQTQQYHPRSHEAYMSSRTAYYPASYGHPSVPWPQTAGQVPPGHPSYPHHHSHPDHLPQHPNRGPPVGPRDHHPADAQYSPHRPRPSSSHRPVSSHFPGPEGDQPIRPNTSHHRQPSQSSSASSSAARPRATYSPAPHSAPSSRDYSTPQSARSFFPSQRPLSREPHSPINLPGLASAVHNGPNDRHPTGPPVTLPPIAHSPYAEPQSVSSTRPRGGRKGPSSVEGLSSGSPATSPGGTKSTNRMGLGHLVD</sequence>
<evidence type="ECO:0000256" key="4">
    <source>
        <dbReference type="ARBA" id="ARBA00023163"/>
    </source>
</evidence>
<feature type="region of interest" description="Disordered" evidence="6">
    <location>
        <begin position="330"/>
        <end position="425"/>
    </location>
</feature>
<comment type="caution">
    <text evidence="8">The sequence shown here is derived from an EMBL/GenBank/DDBJ whole genome shotgun (WGS) entry which is preliminary data.</text>
</comment>
<evidence type="ECO:0000256" key="5">
    <source>
        <dbReference type="ARBA" id="ARBA00023242"/>
    </source>
</evidence>
<feature type="compositionally biased region" description="Basic residues" evidence="6">
    <location>
        <begin position="330"/>
        <end position="349"/>
    </location>
</feature>
<feature type="compositionally biased region" description="Low complexity" evidence="6">
    <location>
        <begin position="666"/>
        <end position="680"/>
    </location>
</feature>
<dbReference type="Pfam" id="PF11754">
    <property type="entry name" value="Velvet"/>
    <property type="match status" value="2"/>
</dbReference>